<evidence type="ECO:0000256" key="1">
    <source>
        <dbReference type="SAM" id="Phobius"/>
    </source>
</evidence>
<evidence type="ECO:0000313" key="2">
    <source>
        <dbReference type="EMBL" id="SJZ95239.1"/>
    </source>
</evidence>
<dbReference type="Proteomes" id="UP000190637">
    <property type="component" value="Unassembled WGS sequence"/>
</dbReference>
<keyword evidence="3" id="KW-1185">Reference proteome</keyword>
<accession>A0A1T4PUX9</accession>
<keyword evidence="1" id="KW-0472">Membrane</keyword>
<sequence>MRHIVGCVTGVVMALFILVVTGWSAPRLGELVETGGSLFSGEAVVVVGVLGVVALLVACVLVAPRLTPLLPGGAGLVLAAVTVAFLLRPGLAAGLSWLPGLEGARRLAELGLYLPLALALAVPLFLPLRWRSYRPRGLHAAAVEPPGGAGEAGRRLD</sequence>
<feature type="transmembrane region" description="Helical" evidence="1">
    <location>
        <begin position="43"/>
        <end position="63"/>
    </location>
</feature>
<organism evidence="2 3">
    <name type="scientific">Marinactinospora thermotolerans DSM 45154</name>
    <dbReference type="NCBI Taxonomy" id="1122192"/>
    <lineage>
        <taxon>Bacteria</taxon>
        <taxon>Bacillati</taxon>
        <taxon>Actinomycetota</taxon>
        <taxon>Actinomycetes</taxon>
        <taxon>Streptosporangiales</taxon>
        <taxon>Nocardiopsidaceae</taxon>
        <taxon>Marinactinospora</taxon>
    </lineage>
</organism>
<proteinExistence type="predicted"/>
<feature type="transmembrane region" description="Helical" evidence="1">
    <location>
        <begin position="5"/>
        <end position="23"/>
    </location>
</feature>
<feature type="transmembrane region" description="Helical" evidence="1">
    <location>
        <begin position="110"/>
        <end position="128"/>
    </location>
</feature>
<dbReference type="EMBL" id="FUWS01000004">
    <property type="protein sequence ID" value="SJZ95239.1"/>
    <property type="molecule type" value="Genomic_DNA"/>
</dbReference>
<feature type="transmembrane region" description="Helical" evidence="1">
    <location>
        <begin position="75"/>
        <end position="98"/>
    </location>
</feature>
<dbReference type="AlphaFoldDB" id="A0A1T4PUX9"/>
<evidence type="ECO:0000313" key="3">
    <source>
        <dbReference type="Proteomes" id="UP000190637"/>
    </source>
</evidence>
<reference evidence="2 3" key="1">
    <citation type="submission" date="2017-02" db="EMBL/GenBank/DDBJ databases">
        <authorList>
            <person name="Peterson S.W."/>
        </authorList>
    </citation>
    <scope>NUCLEOTIDE SEQUENCE [LARGE SCALE GENOMIC DNA]</scope>
    <source>
        <strain evidence="2 3">DSM 45154</strain>
    </source>
</reference>
<keyword evidence="1" id="KW-0812">Transmembrane</keyword>
<keyword evidence="1" id="KW-1133">Transmembrane helix</keyword>
<protein>
    <submittedName>
        <fullName evidence="2">Uncharacterized protein</fullName>
    </submittedName>
</protein>
<gene>
    <name evidence="2" type="ORF">SAMN02745673_02017</name>
</gene>
<name>A0A1T4PUX9_9ACTN</name>